<dbReference type="Pfam" id="PF01047">
    <property type="entry name" value="MarR"/>
    <property type="match status" value="1"/>
</dbReference>
<protein>
    <submittedName>
        <fullName evidence="5">Transcriptional regulator, MarR family</fullName>
    </submittedName>
</protein>
<dbReference type="InterPro" id="IPR036388">
    <property type="entry name" value="WH-like_DNA-bd_sf"/>
</dbReference>
<evidence type="ECO:0000313" key="6">
    <source>
        <dbReference type="Proteomes" id="UP000198924"/>
    </source>
</evidence>
<dbReference type="GO" id="GO:0003700">
    <property type="term" value="F:DNA-binding transcription factor activity"/>
    <property type="evidence" value="ECO:0007669"/>
    <property type="project" value="InterPro"/>
</dbReference>
<dbReference type="EMBL" id="FOSH01000002">
    <property type="protein sequence ID" value="SFJ86279.1"/>
    <property type="molecule type" value="Genomic_DNA"/>
</dbReference>
<keyword evidence="1" id="KW-0805">Transcription regulation</keyword>
<evidence type="ECO:0000259" key="4">
    <source>
        <dbReference type="PROSITE" id="PS50995"/>
    </source>
</evidence>
<evidence type="ECO:0000256" key="2">
    <source>
        <dbReference type="ARBA" id="ARBA00023125"/>
    </source>
</evidence>
<dbReference type="SMART" id="SM00347">
    <property type="entry name" value="HTH_MARR"/>
    <property type="match status" value="1"/>
</dbReference>
<dbReference type="OrthoDB" id="582199at2"/>
<dbReference type="Proteomes" id="UP000198924">
    <property type="component" value="Unassembled WGS sequence"/>
</dbReference>
<dbReference type="Gene3D" id="1.10.10.10">
    <property type="entry name" value="Winged helix-like DNA-binding domain superfamily/Winged helix DNA-binding domain"/>
    <property type="match status" value="1"/>
</dbReference>
<dbReference type="AlphaFoldDB" id="A0A1I3UUE6"/>
<evidence type="ECO:0000256" key="3">
    <source>
        <dbReference type="ARBA" id="ARBA00023163"/>
    </source>
</evidence>
<dbReference type="PROSITE" id="PS50995">
    <property type="entry name" value="HTH_MARR_2"/>
    <property type="match status" value="1"/>
</dbReference>
<reference evidence="6" key="1">
    <citation type="submission" date="2016-10" db="EMBL/GenBank/DDBJ databases">
        <authorList>
            <person name="Varghese N."/>
            <person name="Submissions S."/>
        </authorList>
    </citation>
    <scope>NUCLEOTIDE SEQUENCE [LARGE SCALE GENOMIC DNA]</scope>
    <source>
        <strain evidence="6">DSM 11578</strain>
    </source>
</reference>
<dbReference type="InterPro" id="IPR000835">
    <property type="entry name" value="HTH_MarR-typ"/>
</dbReference>
<gene>
    <name evidence="5" type="ORF">SAMN04488079_102101</name>
</gene>
<keyword evidence="3" id="KW-0804">Transcription</keyword>
<accession>A0A1I3UUE6</accession>
<organism evidence="5 6">
    <name type="scientific">Methylophaga sulfidovorans</name>
    <dbReference type="NCBI Taxonomy" id="45496"/>
    <lineage>
        <taxon>Bacteria</taxon>
        <taxon>Pseudomonadati</taxon>
        <taxon>Pseudomonadota</taxon>
        <taxon>Gammaproteobacteria</taxon>
        <taxon>Thiotrichales</taxon>
        <taxon>Piscirickettsiaceae</taxon>
        <taxon>Methylophaga</taxon>
    </lineage>
</organism>
<evidence type="ECO:0000313" key="5">
    <source>
        <dbReference type="EMBL" id="SFJ86279.1"/>
    </source>
</evidence>
<sequence>MSPQNMDDLDVIMQQWKQVGLETDVEAIKVVGRILRLAKTIEQQLAELHRSFDLKPGEFDVLATLKRENQRYLTPSELYQSMFLTSGAMTSRLDRLEQKMLIQRKHCQQDRRKVLVSLTSSGKKLINTAYPAHFVLLEKLLSSIKSQDKALLANLLKSTLASIDSQTTEKL</sequence>
<proteinExistence type="predicted"/>
<keyword evidence="2" id="KW-0238">DNA-binding</keyword>
<dbReference type="PRINTS" id="PR00598">
    <property type="entry name" value="HTHMARR"/>
</dbReference>
<dbReference type="PANTHER" id="PTHR42756:SF1">
    <property type="entry name" value="TRANSCRIPTIONAL REPRESSOR OF EMRAB OPERON"/>
    <property type="match status" value="1"/>
</dbReference>
<dbReference type="GO" id="GO:0003677">
    <property type="term" value="F:DNA binding"/>
    <property type="evidence" value="ECO:0007669"/>
    <property type="project" value="UniProtKB-KW"/>
</dbReference>
<dbReference type="InterPro" id="IPR036390">
    <property type="entry name" value="WH_DNA-bd_sf"/>
</dbReference>
<evidence type="ECO:0000256" key="1">
    <source>
        <dbReference type="ARBA" id="ARBA00023015"/>
    </source>
</evidence>
<keyword evidence="6" id="KW-1185">Reference proteome</keyword>
<dbReference type="SUPFAM" id="SSF46785">
    <property type="entry name" value="Winged helix' DNA-binding domain"/>
    <property type="match status" value="1"/>
</dbReference>
<dbReference type="RefSeq" id="WP_091711493.1">
    <property type="nucleotide sequence ID" value="NZ_FOSH01000002.1"/>
</dbReference>
<name>A0A1I3UUE6_9GAMM</name>
<feature type="domain" description="HTH marR-type" evidence="4">
    <location>
        <begin position="27"/>
        <end position="161"/>
    </location>
</feature>
<dbReference type="PANTHER" id="PTHR42756">
    <property type="entry name" value="TRANSCRIPTIONAL REGULATOR, MARR"/>
    <property type="match status" value="1"/>
</dbReference>
<dbReference type="STRING" id="45496.SAMN04488079_102101"/>